<feature type="domain" description="Cytochrome c-552/4" evidence="4">
    <location>
        <begin position="181"/>
        <end position="220"/>
    </location>
</feature>
<dbReference type="InterPro" id="IPR011989">
    <property type="entry name" value="ARM-like"/>
</dbReference>
<evidence type="ECO:0000313" key="6">
    <source>
        <dbReference type="EMBL" id="GGO81645.1"/>
    </source>
</evidence>
<dbReference type="InterPro" id="IPR023155">
    <property type="entry name" value="Cyt_c-552/4"/>
</dbReference>
<dbReference type="PANTHER" id="PTHR35038:SF8">
    <property type="entry name" value="C-TYPE POLYHEME CYTOCHROME OMCC"/>
    <property type="match status" value="1"/>
</dbReference>
<keyword evidence="7" id="KW-1185">Reference proteome</keyword>
<evidence type="ECO:0000256" key="1">
    <source>
        <dbReference type="ARBA" id="ARBA00022729"/>
    </source>
</evidence>
<dbReference type="InterPro" id="IPR019734">
    <property type="entry name" value="TPR_rpt"/>
</dbReference>
<evidence type="ECO:0000259" key="4">
    <source>
        <dbReference type="Pfam" id="PF13435"/>
    </source>
</evidence>
<organism evidence="6 7">
    <name type="scientific">Marinobacterium nitratireducens</name>
    <dbReference type="NCBI Taxonomy" id="518897"/>
    <lineage>
        <taxon>Bacteria</taxon>
        <taxon>Pseudomonadati</taxon>
        <taxon>Pseudomonadota</taxon>
        <taxon>Gammaproteobacteria</taxon>
        <taxon>Oceanospirillales</taxon>
        <taxon>Oceanospirillaceae</taxon>
        <taxon>Marinobacterium</taxon>
    </lineage>
</organism>
<sequence length="741" mass="81999">MDRRAPHTGLPGLLLTAVLLCLQSLSANAAYVGSEACIDCHSSEYNDWLGSHHQQAMAVASDETVLADFNDTEFTYNGITSRFYKRDGRFFVTTENADGELEEFEIGYTFGVYPLQQYMIDFPDGRKQVLSIIWDTRSKEEGGQRWYHLYPEHQSLAHGEPPLDPVDSEDPLHWTGSYFNWNSRCASCHSTELERGYKPADNSYDTTWSEISVGCEACHGPAQRHLEWARNGGDSGAHSGFAMSLADPGIWAAIDAVAGVEKRPTLKRSGALADTQKRVCASCHSRRAELGFADPRKDFYDTHRLQLLESPLYYADGQVRDEVYVWGSFLQSKMHGEGVTCSNCHNPHSLKLKAEGNGVCTQCHSAEVFDSESHHHHPADSAGAQCANCHMPTTTYMGVDARRDHSLRIPRPQQEADVGAPDACTRCHEDRSPAWAQSAIEQWLEGSGKSLGRHPFADAFHAADQGQADVAPQLLKLAMDGSLPAIVRGSAIQRFGPWHNPQSVAEVHQLLRDPKPLVRLGAVASLQSLPLHVRYQLLAPRLDEEVASVRIEMARMLAGVPPDQVPAEQAQQLRALFREYVAAGDFNADMPEQQSQLGRFYADLGQFGAAETAYRQALKLAPKHQGVLLNFADFYRQTGRDDKALPLLQQAVEVAPGSANGHYALGLYHIRQKQTDAAVASLQKAAELAPSDARYAYTYALALEQQGEVAQALRYLERWQSEHGANPQVSQVIAKLRNQTQ</sequence>
<dbReference type="InterPro" id="IPR036280">
    <property type="entry name" value="Multihaem_cyt_sf"/>
</dbReference>
<dbReference type="SMART" id="SM00028">
    <property type="entry name" value="TPR"/>
    <property type="match status" value="3"/>
</dbReference>
<feature type="repeat" description="TPR" evidence="2">
    <location>
        <begin position="659"/>
        <end position="692"/>
    </location>
</feature>
<dbReference type="PROSITE" id="PS50005">
    <property type="entry name" value="TPR"/>
    <property type="match status" value="3"/>
</dbReference>
<dbReference type="InterPro" id="IPR029467">
    <property type="entry name" value="Cyt_c7-like"/>
</dbReference>
<feature type="chain" id="PRO_5038116461" description="Deca-heme c-type cytochrome" evidence="3">
    <location>
        <begin position="30"/>
        <end position="741"/>
    </location>
</feature>
<dbReference type="RefSeq" id="WP_188860565.1">
    <property type="nucleotide sequence ID" value="NZ_BMLT01000005.1"/>
</dbReference>
<accession>A0A918DTH3</accession>
<dbReference type="Gene3D" id="1.25.10.10">
    <property type="entry name" value="Leucine-rich Repeat Variant"/>
    <property type="match status" value="1"/>
</dbReference>
<evidence type="ECO:0008006" key="8">
    <source>
        <dbReference type="Google" id="ProtNLM"/>
    </source>
</evidence>
<gene>
    <name evidence="6" type="ORF">GCM10011348_21110</name>
</gene>
<dbReference type="Pfam" id="PF13646">
    <property type="entry name" value="HEAT_2"/>
    <property type="match status" value="1"/>
</dbReference>
<feature type="signal peptide" evidence="3">
    <location>
        <begin position="1"/>
        <end position="29"/>
    </location>
</feature>
<keyword evidence="1 3" id="KW-0732">Signal</keyword>
<dbReference type="EMBL" id="BMLT01000005">
    <property type="protein sequence ID" value="GGO81645.1"/>
    <property type="molecule type" value="Genomic_DNA"/>
</dbReference>
<dbReference type="Pfam" id="PF13435">
    <property type="entry name" value="Cytochrome_C554"/>
    <property type="match status" value="2"/>
</dbReference>
<dbReference type="InterPro" id="IPR011990">
    <property type="entry name" value="TPR-like_helical_dom_sf"/>
</dbReference>
<dbReference type="PANTHER" id="PTHR35038">
    <property type="entry name" value="DISSIMILATORY SULFITE REDUCTASE SIRA"/>
    <property type="match status" value="1"/>
</dbReference>
<feature type="domain" description="Cytochrome c-552/4" evidence="4">
    <location>
        <begin position="36"/>
        <end position="61"/>
    </location>
</feature>
<dbReference type="SUPFAM" id="SSF48695">
    <property type="entry name" value="Multiheme cytochromes"/>
    <property type="match status" value="1"/>
</dbReference>
<dbReference type="Gene3D" id="1.10.1130.10">
    <property type="entry name" value="Flavocytochrome C3, Chain A"/>
    <property type="match status" value="2"/>
</dbReference>
<dbReference type="AlphaFoldDB" id="A0A918DTH3"/>
<keyword evidence="2" id="KW-0802">TPR repeat</keyword>
<feature type="repeat" description="TPR" evidence="2">
    <location>
        <begin position="591"/>
        <end position="624"/>
    </location>
</feature>
<reference evidence="6 7" key="1">
    <citation type="journal article" date="2014" name="Int. J. Syst. Evol. Microbiol.">
        <title>Complete genome sequence of Corynebacterium casei LMG S-19264T (=DSM 44701T), isolated from a smear-ripened cheese.</title>
        <authorList>
            <consortium name="US DOE Joint Genome Institute (JGI-PGF)"/>
            <person name="Walter F."/>
            <person name="Albersmeier A."/>
            <person name="Kalinowski J."/>
            <person name="Ruckert C."/>
        </authorList>
    </citation>
    <scope>NUCLEOTIDE SEQUENCE [LARGE SCALE GENOMIC DNA]</scope>
    <source>
        <strain evidence="6 7">CGMCC 1.7286</strain>
    </source>
</reference>
<dbReference type="Gene3D" id="1.25.40.10">
    <property type="entry name" value="Tetratricopeptide repeat domain"/>
    <property type="match status" value="2"/>
</dbReference>
<evidence type="ECO:0000313" key="7">
    <source>
        <dbReference type="Proteomes" id="UP000599578"/>
    </source>
</evidence>
<dbReference type="Proteomes" id="UP000599578">
    <property type="component" value="Unassembled WGS sequence"/>
</dbReference>
<dbReference type="Pfam" id="PF14559">
    <property type="entry name" value="TPR_19"/>
    <property type="match status" value="2"/>
</dbReference>
<feature type="domain" description="Cytochrome c7-like" evidence="5">
    <location>
        <begin position="351"/>
        <end position="429"/>
    </location>
</feature>
<evidence type="ECO:0000256" key="2">
    <source>
        <dbReference type="PROSITE-ProRule" id="PRU00339"/>
    </source>
</evidence>
<protein>
    <recommendedName>
        <fullName evidence="8">Deca-heme c-type cytochrome</fullName>
    </recommendedName>
</protein>
<proteinExistence type="predicted"/>
<name>A0A918DTH3_9GAMM</name>
<evidence type="ECO:0000256" key="3">
    <source>
        <dbReference type="SAM" id="SignalP"/>
    </source>
</evidence>
<comment type="caution">
    <text evidence="6">The sequence shown here is derived from an EMBL/GenBank/DDBJ whole genome shotgun (WGS) entry which is preliminary data.</text>
</comment>
<dbReference type="SUPFAM" id="SSF48452">
    <property type="entry name" value="TPR-like"/>
    <property type="match status" value="1"/>
</dbReference>
<dbReference type="Pfam" id="PF14522">
    <property type="entry name" value="Cytochrome_C7"/>
    <property type="match status" value="1"/>
</dbReference>
<dbReference type="InterPro" id="IPR051829">
    <property type="entry name" value="Multiheme_Cytochr_ET"/>
</dbReference>
<evidence type="ECO:0000259" key="5">
    <source>
        <dbReference type="Pfam" id="PF14522"/>
    </source>
</evidence>
<feature type="repeat" description="TPR" evidence="2">
    <location>
        <begin position="625"/>
        <end position="658"/>
    </location>
</feature>